<reference evidence="3 4" key="1">
    <citation type="submission" date="2024-01" db="EMBL/GenBank/DDBJ databases">
        <title>Comparative genomics of Cryptococcus and Kwoniella reveals pathogenesis evolution and contrasting modes of karyotype evolution via chromosome fusion or intercentromeric recombination.</title>
        <authorList>
            <person name="Coelho M.A."/>
            <person name="David-Palma M."/>
            <person name="Shea T."/>
            <person name="Bowers K."/>
            <person name="McGinley-Smith S."/>
            <person name="Mohammad A.W."/>
            <person name="Gnirke A."/>
            <person name="Yurkov A.M."/>
            <person name="Nowrousian M."/>
            <person name="Sun S."/>
            <person name="Cuomo C.A."/>
            <person name="Heitman J."/>
        </authorList>
    </citation>
    <scope>NUCLEOTIDE SEQUENCE [LARGE SCALE GENOMIC DNA]</scope>
    <source>
        <strain evidence="3 4">PYCC6329</strain>
    </source>
</reference>
<dbReference type="AlphaFoldDB" id="A0AAX4KJX2"/>
<evidence type="ECO:0000313" key="3">
    <source>
        <dbReference type="EMBL" id="WWD06373.1"/>
    </source>
</evidence>
<evidence type="ECO:0000256" key="2">
    <source>
        <dbReference type="SAM" id="Phobius"/>
    </source>
</evidence>
<accession>A0AAX4KJX2</accession>
<dbReference type="GeneID" id="91103264"/>
<feature type="transmembrane region" description="Helical" evidence="2">
    <location>
        <begin position="34"/>
        <end position="58"/>
    </location>
</feature>
<keyword evidence="2" id="KW-0472">Membrane</keyword>
<dbReference type="Proteomes" id="UP001358614">
    <property type="component" value="Chromosome 1"/>
</dbReference>
<sequence>MNTSDNLNPLSIPSLRDQHKDNNTRRGKIKSSRLTIHISICTCLSLIGISINSCLFWLPLALIPFIGIIALPAFVSSLIVLIYAIPSLLYLLWAQEDTPSHVKGVFTLNPVRNLSITLQVLRCLSTAIEILPRYLWAIGRWIIWENLKRQVDYQDEEPDVFGASRTARPQRGGLPEDNFSVEPPASSTHVKNRGKEGIFHGFAEFNIPYTKRKDGTTGYLDIYFPQKDLQGACQDGISAQSLILLSEECSVPPPTTYSPQQAPDIDSPSHHSSHSVSDSPCSAILAEASQELMPLNSMTVFHHVASFPNRRYTFISVQCTWYGERALPPLVTICS</sequence>
<evidence type="ECO:0000256" key="1">
    <source>
        <dbReference type="SAM" id="MobiDB-lite"/>
    </source>
</evidence>
<evidence type="ECO:0000313" key="4">
    <source>
        <dbReference type="Proteomes" id="UP001358614"/>
    </source>
</evidence>
<keyword evidence="2" id="KW-0812">Transmembrane</keyword>
<protein>
    <submittedName>
        <fullName evidence="3">Uncharacterized protein</fullName>
    </submittedName>
</protein>
<feature type="compositionally biased region" description="Polar residues" evidence="1">
    <location>
        <begin position="1"/>
        <end position="11"/>
    </location>
</feature>
<feature type="transmembrane region" description="Helical" evidence="2">
    <location>
        <begin position="64"/>
        <end position="93"/>
    </location>
</feature>
<organism evidence="3 4">
    <name type="scientific">Kwoniella europaea PYCC6329</name>
    <dbReference type="NCBI Taxonomy" id="1423913"/>
    <lineage>
        <taxon>Eukaryota</taxon>
        <taxon>Fungi</taxon>
        <taxon>Dikarya</taxon>
        <taxon>Basidiomycota</taxon>
        <taxon>Agaricomycotina</taxon>
        <taxon>Tremellomycetes</taxon>
        <taxon>Tremellales</taxon>
        <taxon>Cryptococcaceae</taxon>
        <taxon>Kwoniella</taxon>
    </lineage>
</organism>
<keyword evidence="2" id="KW-1133">Transmembrane helix</keyword>
<keyword evidence="4" id="KW-1185">Reference proteome</keyword>
<feature type="region of interest" description="Disordered" evidence="1">
    <location>
        <begin position="1"/>
        <end position="26"/>
    </location>
</feature>
<gene>
    <name evidence="3" type="ORF">V865_004463</name>
</gene>
<dbReference type="RefSeq" id="XP_066084340.1">
    <property type="nucleotide sequence ID" value="XM_066228243.1"/>
</dbReference>
<dbReference type="EMBL" id="CP144089">
    <property type="protein sequence ID" value="WWD06373.1"/>
    <property type="molecule type" value="Genomic_DNA"/>
</dbReference>
<feature type="region of interest" description="Disordered" evidence="1">
    <location>
        <begin position="163"/>
        <end position="191"/>
    </location>
</feature>
<dbReference type="KEGG" id="ker:91103264"/>
<proteinExistence type="predicted"/>
<feature type="region of interest" description="Disordered" evidence="1">
    <location>
        <begin position="253"/>
        <end position="278"/>
    </location>
</feature>
<name>A0AAX4KJX2_9TREE</name>